<protein>
    <submittedName>
        <fullName evidence="2">Uncharacterized protein</fullName>
    </submittedName>
</protein>
<gene>
    <name evidence="2" type="ORF">E1294_02630</name>
</gene>
<feature type="region of interest" description="Disordered" evidence="1">
    <location>
        <begin position="100"/>
        <end position="128"/>
    </location>
</feature>
<evidence type="ECO:0000313" key="3">
    <source>
        <dbReference type="Proteomes" id="UP000294543"/>
    </source>
</evidence>
<reference evidence="2 3" key="1">
    <citation type="submission" date="2019-03" db="EMBL/GenBank/DDBJ databases">
        <title>Draft genome sequences of novel Actinobacteria.</title>
        <authorList>
            <person name="Sahin N."/>
            <person name="Ay H."/>
            <person name="Saygin H."/>
        </authorList>
    </citation>
    <scope>NUCLEOTIDE SEQUENCE [LARGE SCALE GENOMIC DNA]</scope>
    <source>
        <strain evidence="2 3">KC712</strain>
    </source>
</reference>
<name>A0A4R4X563_9ACTN</name>
<proteinExistence type="predicted"/>
<dbReference type="OrthoDB" id="5193732at2"/>
<comment type="caution">
    <text evidence="2">The sequence shown here is derived from an EMBL/GenBank/DDBJ whole genome shotgun (WGS) entry which is preliminary data.</text>
</comment>
<evidence type="ECO:0000256" key="1">
    <source>
        <dbReference type="SAM" id="MobiDB-lite"/>
    </source>
</evidence>
<dbReference type="AlphaFoldDB" id="A0A4R4X563"/>
<keyword evidence="3" id="KW-1185">Reference proteome</keyword>
<evidence type="ECO:0000313" key="2">
    <source>
        <dbReference type="EMBL" id="TDD25501.1"/>
    </source>
</evidence>
<dbReference type="EMBL" id="SMKP01000005">
    <property type="protein sequence ID" value="TDD25501.1"/>
    <property type="molecule type" value="Genomic_DNA"/>
</dbReference>
<accession>A0A4R4X563</accession>
<sequence>MTVVLADGPAAAPADEARRWAAKGMRKLRDGGWTVYATVCLPPRKSGDPDPPAEGAWDAWSFAAHAYKVVEGVSYFAIAQGLGQVSGDVEMTIEMRAPSSHEPVTDLFPDRPPPLPAGTSCVEPVTCPRKSSPTARRWSWARAPARHRATYGDIHARVRSGLGKLDHVG</sequence>
<dbReference type="RefSeq" id="WP_132504058.1">
    <property type="nucleotide sequence ID" value="NZ_SMKP01000005.1"/>
</dbReference>
<dbReference type="Proteomes" id="UP000294543">
    <property type="component" value="Unassembled WGS sequence"/>
</dbReference>
<organism evidence="2 3">
    <name type="scientific">Nonomuraea diastatica</name>
    <dbReference type="NCBI Taxonomy" id="1848329"/>
    <lineage>
        <taxon>Bacteria</taxon>
        <taxon>Bacillati</taxon>
        <taxon>Actinomycetota</taxon>
        <taxon>Actinomycetes</taxon>
        <taxon>Streptosporangiales</taxon>
        <taxon>Streptosporangiaceae</taxon>
        <taxon>Nonomuraea</taxon>
    </lineage>
</organism>